<evidence type="ECO:0000313" key="2">
    <source>
        <dbReference type="Proteomes" id="UP000790709"/>
    </source>
</evidence>
<accession>A0ACB8AYV9</accession>
<reference evidence="1" key="1">
    <citation type="journal article" date="2021" name="New Phytol.">
        <title>Evolutionary innovations through gain and loss of genes in the ectomycorrhizal Boletales.</title>
        <authorList>
            <person name="Wu G."/>
            <person name="Miyauchi S."/>
            <person name="Morin E."/>
            <person name="Kuo A."/>
            <person name="Drula E."/>
            <person name="Varga T."/>
            <person name="Kohler A."/>
            <person name="Feng B."/>
            <person name="Cao Y."/>
            <person name="Lipzen A."/>
            <person name="Daum C."/>
            <person name="Hundley H."/>
            <person name="Pangilinan J."/>
            <person name="Johnson J."/>
            <person name="Barry K."/>
            <person name="LaButti K."/>
            <person name="Ng V."/>
            <person name="Ahrendt S."/>
            <person name="Min B."/>
            <person name="Choi I.G."/>
            <person name="Park H."/>
            <person name="Plett J.M."/>
            <person name="Magnuson J."/>
            <person name="Spatafora J.W."/>
            <person name="Nagy L.G."/>
            <person name="Henrissat B."/>
            <person name="Grigoriev I.V."/>
            <person name="Yang Z.L."/>
            <person name="Xu J."/>
            <person name="Martin F.M."/>
        </authorList>
    </citation>
    <scope>NUCLEOTIDE SEQUENCE</scope>
    <source>
        <strain evidence="1">KUC20120723A-06</strain>
    </source>
</reference>
<protein>
    <submittedName>
        <fullName evidence="1">Uncharacterized protein</fullName>
    </submittedName>
</protein>
<name>A0ACB8AYV9_9AGAM</name>
<comment type="caution">
    <text evidence="1">The sequence shown here is derived from an EMBL/GenBank/DDBJ whole genome shotgun (WGS) entry which is preliminary data.</text>
</comment>
<sequence>MRLGLRSSTHRRSIKSSNTPEQTTRSPQTIPSHRTMASAIAVLSNLQCVLYATVAAVAAILYDQILNFSQEVDFIWNRHWTIVTALYFVARYCGSASQLAYVAAYLPLDWTAAVTKSINIAFQVLNIMFTTAMQAILLIRAYALCNRSRKVLVFLLVSFVCEMAAIVVVLVKTLDLTAMGGFETYMVRIGSVIDPLSTQSYAVNLWQTISRATQLAFDILLLVVALFGSVQHALETKRFTKGWSINPLVKILVEDQIAYFVWYAGNFLTLSSVHLLWVR</sequence>
<proteinExistence type="predicted"/>
<dbReference type="Proteomes" id="UP000790709">
    <property type="component" value="Unassembled WGS sequence"/>
</dbReference>
<keyword evidence="2" id="KW-1185">Reference proteome</keyword>
<evidence type="ECO:0000313" key="1">
    <source>
        <dbReference type="EMBL" id="KAH7917788.1"/>
    </source>
</evidence>
<gene>
    <name evidence="1" type="ORF">BV22DRAFT_929004</name>
</gene>
<dbReference type="EMBL" id="MU266937">
    <property type="protein sequence ID" value="KAH7917788.1"/>
    <property type="molecule type" value="Genomic_DNA"/>
</dbReference>
<organism evidence="1 2">
    <name type="scientific">Leucogyrophana mollusca</name>
    <dbReference type="NCBI Taxonomy" id="85980"/>
    <lineage>
        <taxon>Eukaryota</taxon>
        <taxon>Fungi</taxon>
        <taxon>Dikarya</taxon>
        <taxon>Basidiomycota</taxon>
        <taxon>Agaricomycotina</taxon>
        <taxon>Agaricomycetes</taxon>
        <taxon>Agaricomycetidae</taxon>
        <taxon>Boletales</taxon>
        <taxon>Boletales incertae sedis</taxon>
        <taxon>Leucogyrophana</taxon>
    </lineage>
</organism>